<name>A0ABT7EIZ8_9GAMM</name>
<gene>
    <name evidence="1" type="ORF">QNM18_08275</name>
</gene>
<comment type="caution">
    <text evidence="1">The sequence shown here is derived from an EMBL/GenBank/DDBJ whole genome shotgun (WGS) entry which is preliminary data.</text>
</comment>
<keyword evidence="2" id="KW-1185">Reference proteome</keyword>
<proteinExistence type="predicted"/>
<sequence length="606" mass="66860">MLKTIQKLSFIKVFLIAFSFFSGYAFSNQISVKETTNTYLVNSGEGFSVYEVSGTDYQEYASRISRLARTPASPGDTQSLESVEWSEAAQAVTSLHTSTRAYVFENLVGVMNSDLPYAVKVDILDDYDVTPNSDLLSVNTGLIVIDENFALEAMKGSSSLLAVGGGSSTSTQSVNGDQTIRGLCKKRWHNRTKSDKLDITSLKKSADIKDNLTFTADTGIAGSINYSISYKYKTNRCTLKVPYKHSVTGFNAKGSLYSDNGKLRVQGTVIDTTNKFLYNESIKTFEKDLDFWVGPVRIVWFHELDLRARIRGGVKLEAEVDLNYNVSGKYEFDFVCEMEGENRCAEASKTVNTFQVDLSNPSVQAGVSVRARVQPEIAVIYKQGAGLYHKKLEVASLTLETALYSYAELWGYYGNSCGDGNYDGINETIGGIAIDAGVGVSAKYSWGVLGKDYDKPLKLKIIEGWVEVDVGAEDEDLFVMERSLFFKELVESDAFQPLITAPESIKSGNTQIKVAMRSCFPYTSNVTYKIEWGDGEVQEVTGSQGGLFVAHDFADYVSYPIRVTALKDSEGRDFRDLHSTREVFASPNGDITFNPGVLIAVLHSLL</sequence>
<reference evidence="1 2" key="1">
    <citation type="submission" date="2023-05" db="EMBL/GenBank/DDBJ databases">
        <title>Pseudoalteromonas ardens sp. nov., Pseudoalteromonas obscura sp. nov., and Pseudoalteromonas umbrosa sp. nov., isolated from the coral Montipora capitata.</title>
        <authorList>
            <person name="Thomas E.M."/>
            <person name="Smith E.M."/>
            <person name="Papke E."/>
            <person name="Shlafstein M.D."/>
            <person name="Oline D.K."/>
            <person name="Videau P."/>
            <person name="Saw J.H."/>
            <person name="Strangman W.K."/>
            <person name="Ushijima B."/>
        </authorList>
    </citation>
    <scope>NUCLEOTIDE SEQUENCE [LARGE SCALE GENOMIC DNA]</scope>
    <source>
        <strain evidence="1 2">P94</strain>
    </source>
</reference>
<dbReference type="Proteomes" id="UP001231915">
    <property type="component" value="Unassembled WGS sequence"/>
</dbReference>
<evidence type="ECO:0000313" key="2">
    <source>
        <dbReference type="Proteomes" id="UP001231915"/>
    </source>
</evidence>
<dbReference type="RefSeq" id="WP_284136880.1">
    <property type="nucleotide sequence ID" value="NZ_JASJUT010000003.1"/>
</dbReference>
<accession>A0ABT7EIZ8</accession>
<evidence type="ECO:0000313" key="1">
    <source>
        <dbReference type="EMBL" id="MDK2595036.1"/>
    </source>
</evidence>
<dbReference type="EMBL" id="JASJUT010000003">
    <property type="protein sequence ID" value="MDK2595036.1"/>
    <property type="molecule type" value="Genomic_DNA"/>
</dbReference>
<protein>
    <submittedName>
        <fullName evidence="1">Uncharacterized protein</fullName>
    </submittedName>
</protein>
<organism evidence="1 2">
    <name type="scientific">Pseudoalteromonas obscura</name>
    <dbReference type="NCBI Taxonomy" id="3048491"/>
    <lineage>
        <taxon>Bacteria</taxon>
        <taxon>Pseudomonadati</taxon>
        <taxon>Pseudomonadota</taxon>
        <taxon>Gammaproteobacteria</taxon>
        <taxon>Alteromonadales</taxon>
        <taxon>Pseudoalteromonadaceae</taxon>
        <taxon>Pseudoalteromonas</taxon>
    </lineage>
</organism>